<dbReference type="InterPro" id="IPR010069">
    <property type="entry name" value="CdiA_FHA1_rpt"/>
</dbReference>
<name>A0A0J6WPP3_9FIRM</name>
<protein>
    <submittedName>
        <fullName evidence="2">Uncharacterized protein</fullName>
    </submittedName>
</protein>
<evidence type="ECO:0000256" key="1">
    <source>
        <dbReference type="SAM" id="Coils"/>
    </source>
</evidence>
<accession>A0A0J6WPP3</accession>
<dbReference type="Proteomes" id="UP000036503">
    <property type="component" value="Unassembled WGS sequence"/>
</dbReference>
<reference evidence="2 3" key="1">
    <citation type="submission" date="2015-06" db="EMBL/GenBank/DDBJ databases">
        <title>Draft genome sequence of beer spoilage bacterium Megasphaera cerevisiae type strain 20462.</title>
        <authorList>
            <person name="Kutumbaka K."/>
            <person name="Pasmowitz J."/>
            <person name="Mategko J."/>
            <person name="Reyes D."/>
            <person name="Friedrich A."/>
            <person name="Han S."/>
            <person name="Martens-Habbena W."/>
            <person name="Neal-McKinney J."/>
            <person name="Janagama H.K."/>
            <person name="Nadala C."/>
            <person name="Samadpour M."/>
        </authorList>
    </citation>
    <scope>NUCLEOTIDE SEQUENCE [LARGE SCALE GENOMIC DNA]</scope>
    <source>
        <strain evidence="2 3">DSM 20462</strain>
    </source>
</reference>
<dbReference type="STRING" id="39029.BSR42_13740"/>
<dbReference type="Pfam" id="PF05594">
    <property type="entry name" value="Fil_haemagg"/>
    <property type="match status" value="3"/>
</dbReference>
<comment type="caution">
    <text evidence="2">The sequence shown here is derived from an EMBL/GenBank/DDBJ whole genome shotgun (WGS) entry which is preliminary data.</text>
</comment>
<keyword evidence="3" id="KW-1185">Reference proteome</keyword>
<proteinExistence type="predicted"/>
<feature type="non-terminal residue" evidence="2">
    <location>
        <position position="411"/>
    </location>
</feature>
<dbReference type="InterPro" id="IPR008619">
    <property type="entry name" value="Filamentous_hemagglutn_rpt"/>
</dbReference>
<keyword evidence="1" id="KW-0175">Coiled coil</keyword>
<dbReference type="NCBIfam" id="TIGR01731">
    <property type="entry name" value="fil_hemag_20aa"/>
    <property type="match status" value="7"/>
</dbReference>
<evidence type="ECO:0000313" key="3">
    <source>
        <dbReference type="Proteomes" id="UP000036503"/>
    </source>
</evidence>
<dbReference type="EMBL" id="LEKT01000067">
    <property type="protein sequence ID" value="KMO85380.1"/>
    <property type="molecule type" value="Genomic_DNA"/>
</dbReference>
<feature type="coiled-coil region" evidence="1">
    <location>
        <begin position="245"/>
        <end position="272"/>
    </location>
</feature>
<organism evidence="2 3">
    <name type="scientific">Megasphaera cerevisiae DSM 20462</name>
    <dbReference type="NCBI Taxonomy" id="1122219"/>
    <lineage>
        <taxon>Bacteria</taxon>
        <taxon>Bacillati</taxon>
        <taxon>Bacillota</taxon>
        <taxon>Negativicutes</taxon>
        <taxon>Veillonellales</taxon>
        <taxon>Veillonellaceae</taxon>
        <taxon>Megasphaera</taxon>
    </lineage>
</organism>
<gene>
    <name evidence="2" type="ORF">AB840_13785</name>
</gene>
<dbReference type="InParanoid" id="A0A0J6WPP3"/>
<evidence type="ECO:0000313" key="2">
    <source>
        <dbReference type="EMBL" id="KMO85380.1"/>
    </source>
</evidence>
<dbReference type="AlphaFoldDB" id="A0A0J6WPP3"/>
<sequence>MNVHAQTIQNDQTLASGGNASLHAEHGLVNTGVVGAGISRDGKADKTGSLTIQAQSVQNDKAQLVAGGDAVIHADTISAKAGEISSQKNAALVVAKTIDMEKGKITARQNLSITADALPLTGLLASGGSTTVTTTDALDNTASADGFGSIRAGGNVTLHTDGILTNVKQIEGGQTVSLDAQTGIVNADTGTINGNTVTLHSHDVDNMGLITASGTTDITANHVKNHETGRIYGDDVTIEASSIENRKNTAREEQLEQEMKVLTEKETALEAAYAVDVTGFTSDEQVQQYKDHIAAAAKDYDTQLAVVRAVQTEMGTHTSAAIAARHDLTMTGDTLLNSAGALLYSGNAMTLTAKGTIRNRGAKIESLGDLALKAAAVYNENDAFSAKRVGSDWVTNPDKIRIDQAGHSEQG</sequence>